<feature type="domain" description="Putative zinc-finger" evidence="1">
    <location>
        <begin position="11"/>
        <end position="32"/>
    </location>
</feature>
<dbReference type="Pfam" id="PF13490">
    <property type="entry name" value="zf-HC2"/>
    <property type="match status" value="1"/>
</dbReference>
<dbReference type="EMBL" id="CP110257">
    <property type="protein sequence ID" value="UZD54040.1"/>
    <property type="molecule type" value="Genomic_DNA"/>
</dbReference>
<keyword evidence="3" id="KW-1185">Reference proteome</keyword>
<dbReference type="InterPro" id="IPR041916">
    <property type="entry name" value="Anti_sigma_zinc_sf"/>
</dbReference>
<sequence>MNDAPVTDLELHAYVDDELDAAARARVERHLADHPHDAARVRDWAAQRAALRERFGRLPQEPLPAGWWPTMQAASPVRWWQQRWAAAWLAGVLGLAAGWGAREAWSARTPAALAALPRQAAVAHVVYAPDARRPVEVAQLEPLVAWLSKRMGVGVHAPDLTPDGFELIGGRLLPGRARPVAQFMYQDAGGRRLTLYLTTELPTGTEAGFRFAEEAGVQVMYWVDGAFGYALSSGSLDRAALARLAQTVHRQAAPS</sequence>
<dbReference type="Proteomes" id="UP001163266">
    <property type="component" value="Chromosome"/>
</dbReference>
<gene>
    <name evidence="2" type="ORF">OMP39_10160</name>
</gene>
<dbReference type="InterPro" id="IPR027383">
    <property type="entry name" value="Znf_put"/>
</dbReference>
<reference evidence="2" key="1">
    <citation type="submission" date="2022-10" db="EMBL/GenBank/DDBJ databases">
        <title>Complete genome sequence of Schlegelella aquatica LMG 23380.</title>
        <authorList>
            <person name="Musilova J."/>
            <person name="Kourilova X."/>
            <person name="Bezdicek M."/>
            <person name="Hermankova K."/>
            <person name="Obruca S."/>
            <person name="Sedlar K."/>
        </authorList>
    </citation>
    <scope>NUCLEOTIDE SEQUENCE</scope>
    <source>
        <strain evidence="2">LMG 23380</strain>
    </source>
</reference>
<accession>A0ABY6MPW3</accession>
<evidence type="ECO:0000313" key="2">
    <source>
        <dbReference type="EMBL" id="UZD54040.1"/>
    </source>
</evidence>
<dbReference type="RefSeq" id="WP_264891609.1">
    <property type="nucleotide sequence ID" value="NZ_CP110257.1"/>
</dbReference>
<name>A0ABY6MPW3_9BURK</name>
<organism evidence="2 3">
    <name type="scientific">Caldimonas aquatica</name>
    <dbReference type="NCBI Taxonomy" id="376175"/>
    <lineage>
        <taxon>Bacteria</taxon>
        <taxon>Pseudomonadati</taxon>
        <taxon>Pseudomonadota</taxon>
        <taxon>Betaproteobacteria</taxon>
        <taxon>Burkholderiales</taxon>
        <taxon>Sphaerotilaceae</taxon>
        <taxon>Caldimonas</taxon>
    </lineage>
</organism>
<protein>
    <submittedName>
        <fullName evidence="2">Anti-sigma factor</fullName>
    </submittedName>
</protein>
<dbReference type="Gene3D" id="1.10.10.1320">
    <property type="entry name" value="Anti-sigma factor, zinc-finger domain"/>
    <property type="match status" value="1"/>
</dbReference>
<evidence type="ECO:0000313" key="3">
    <source>
        <dbReference type="Proteomes" id="UP001163266"/>
    </source>
</evidence>
<evidence type="ECO:0000259" key="1">
    <source>
        <dbReference type="Pfam" id="PF13490"/>
    </source>
</evidence>
<proteinExistence type="predicted"/>